<dbReference type="InterPro" id="IPR027640">
    <property type="entry name" value="Kinesin-like_fam"/>
</dbReference>
<accession>A0AAU9RJN4</accession>
<dbReference type="SMART" id="SM01114">
    <property type="entry name" value="CXC"/>
    <property type="match status" value="1"/>
</dbReference>
<dbReference type="InterPro" id="IPR019821">
    <property type="entry name" value="Kinesin_motor_CS"/>
</dbReference>
<evidence type="ECO:0000313" key="9">
    <source>
        <dbReference type="Proteomes" id="UP000836841"/>
    </source>
</evidence>
<dbReference type="PANTHER" id="PTHR47969">
    <property type="entry name" value="CHROMOSOME-ASSOCIATED KINESIN KIF4A-RELATED"/>
    <property type="match status" value="1"/>
</dbReference>
<dbReference type="SMART" id="SM00129">
    <property type="entry name" value="KISc"/>
    <property type="match status" value="1"/>
</dbReference>
<dbReference type="EMBL" id="OU466858">
    <property type="protein sequence ID" value="CAH2044092.1"/>
    <property type="molecule type" value="Genomic_DNA"/>
</dbReference>
<evidence type="ECO:0000256" key="4">
    <source>
        <dbReference type="PROSITE-ProRule" id="PRU00283"/>
    </source>
</evidence>
<evidence type="ECO:0000256" key="1">
    <source>
        <dbReference type="ARBA" id="ARBA00022741"/>
    </source>
</evidence>
<dbReference type="Pfam" id="PF25764">
    <property type="entry name" value="KIF21A_4th"/>
    <property type="match status" value="1"/>
</dbReference>
<feature type="compositionally biased region" description="Polar residues" evidence="6">
    <location>
        <begin position="536"/>
        <end position="548"/>
    </location>
</feature>
<organism evidence="8 9">
    <name type="scientific">Thlaspi arvense</name>
    <name type="common">Field penny-cress</name>
    <dbReference type="NCBI Taxonomy" id="13288"/>
    <lineage>
        <taxon>Eukaryota</taxon>
        <taxon>Viridiplantae</taxon>
        <taxon>Streptophyta</taxon>
        <taxon>Embryophyta</taxon>
        <taxon>Tracheophyta</taxon>
        <taxon>Spermatophyta</taxon>
        <taxon>Magnoliopsida</taxon>
        <taxon>eudicotyledons</taxon>
        <taxon>Gunneridae</taxon>
        <taxon>Pentapetalae</taxon>
        <taxon>rosids</taxon>
        <taxon>malvids</taxon>
        <taxon>Brassicales</taxon>
        <taxon>Brassicaceae</taxon>
        <taxon>Thlaspideae</taxon>
        <taxon>Thlaspi</taxon>
    </lineage>
</organism>
<dbReference type="PROSITE" id="PS50067">
    <property type="entry name" value="KINESIN_MOTOR_2"/>
    <property type="match status" value="1"/>
</dbReference>
<feature type="compositionally biased region" description="Basic and acidic residues" evidence="6">
    <location>
        <begin position="1315"/>
        <end position="1326"/>
    </location>
</feature>
<keyword evidence="3 4" id="KW-0505">Motor protein</keyword>
<feature type="compositionally biased region" description="Low complexity" evidence="6">
    <location>
        <begin position="1292"/>
        <end position="1301"/>
    </location>
</feature>
<evidence type="ECO:0000256" key="6">
    <source>
        <dbReference type="SAM" id="MobiDB-lite"/>
    </source>
</evidence>
<dbReference type="GO" id="GO:0051231">
    <property type="term" value="P:spindle elongation"/>
    <property type="evidence" value="ECO:0007669"/>
    <property type="project" value="TreeGrafter"/>
</dbReference>
<feature type="region of interest" description="Disordered" evidence="6">
    <location>
        <begin position="523"/>
        <end position="552"/>
    </location>
</feature>
<feature type="compositionally biased region" description="Acidic residues" evidence="6">
    <location>
        <begin position="1005"/>
        <end position="1026"/>
    </location>
</feature>
<evidence type="ECO:0000256" key="2">
    <source>
        <dbReference type="ARBA" id="ARBA00022840"/>
    </source>
</evidence>
<feature type="coiled-coil region" evidence="5">
    <location>
        <begin position="812"/>
        <end position="846"/>
    </location>
</feature>
<name>A0AAU9RJN4_THLAR</name>
<protein>
    <recommendedName>
        <fullName evidence="7">Kinesin motor domain-containing protein</fullName>
    </recommendedName>
</protein>
<feature type="compositionally biased region" description="Basic residues" evidence="6">
    <location>
        <begin position="1045"/>
        <end position="1059"/>
    </location>
</feature>
<dbReference type="SUPFAM" id="SSF52540">
    <property type="entry name" value="P-loop containing nucleoside triphosphate hydrolases"/>
    <property type="match status" value="1"/>
</dbReference>
<dbReference type="PRINTS" id="PR00380">
    <property type="entry name" value="KINESINHEAVY"/>
</dbReference>
<dbReference type="Proteomes" id="UP000836841">
    <property type="component" value="Chromosome 2"/>
</dbReference>
<dbReference type="Pfam" id="PF00225">
    <property type="entry name" value="Kinesin"/>
    <property type="match status" value="1"/>
</dbReference>
<dbReference type="InterPro" id="IPR027417">
    <property type="entry name" value="P-loop_NTPase"/>
</dbReference>
<evidence type="ECO:0000259" key="7">
    <source>
        <dbReference type="PROSITE" id="PS50067"/>
    </source>
</evidence>
<feature type="domain" description="Kinesin motor" evidence="7">
    <location>
        <begin position="6"/>
        <end position="382"/>
    </location>
</feature>
<dbReference type="PROSITE" id="PS00411">
    <property type="entry name" value="KINESIN_MOTOR_1"/>
    <property type="match status" value="1"/>
</dbReference>
<keyword evidence="5" id="KW-0175">Coiled coil</keyword>
<feature type="region of interest" description="Disordered" evidence="6">
    <location>
        <begin position="1124"/>
        <end position="1326"/>
    </location>
</feature>
<comment type="similarity">
    <text evidence="4">Belongs to the TRAFAC class myosin-kinesin ATPase superfamily. Kinesin family.</text>
</comment>
<dbReference type="GO" id="GO:0008017">
    <property type="term" value="F:microtubule binding"/>
    <property type="evidence" value="ECO:0007669"/>
    <property type="project" value="InterPro"/>
</dbReference>
<dbReference type="InterPro" id="IPR001752">
    <property type="entry name" value="Kinesin_motor_dom"/>
</dbReference>
<feature type="compositionally biased region" description="Basic and acidic residues" evidence="6">
    <location>
        <begin position="1027"/>
        <end position="1044"/>
    </location>
</feature>
<feature type="coiled-coil region" evidence="5">
    <location>
        <begin position="756"/>
        <end position="783"/>
    </location>
</feature>
<feature type="compositionally biased region" description="Polar residues" evidence="6">
    <location>
        <begin position="1124"/>
        <end position="1138"/>
    </location>
</feature>
<evidence type="ECO:0000256" key="3">
    <source>
        <dbReference type="ARBA" id="ARBA00023175"/>
    </source>
</evidence>
<dbReference type="GO" id="GO:0007052">
    <property type="term" value="P:mitotic spindle organization"/>
    <property type="evidence" value="ECO:0007669"/>
    <property type="project" value="TreeGrafter"/>
</dbReference>
<dbReference type="CDD" id="cd01372">
    <property type="entry name" value="KISc_KIF4"/>
    <property type="match status" value="1"/>
</dbReference>
<feature type="coiled-coil region" evidence="5">
    <location>
        <begin position="397"/>
        <end position="458"/>
    </location>
</feature>
<dbReference type="Gene3D" id="3.40.850.10">
    <property type="entry name" value="Kinesin motor domain"/>
    <property type="match status" value="1"/>
</dbReference>
<feature type="compositionally biased region" description="Polar residues" evidence="6">
    <location>
        <begin position="1302"/>
        <end position="1314"/>
    </location>
</feature>
<keyword evidence="1 4" id="KW-0547">Nucleotide-binding</keyword>
<dbReference type="PANTHER" id="PTHR47969:SF6">
    <property type="entry name" value="KINESIN-LIKE PROTEIN KIN-4C"/>
    <property type="match status" value="1"/>
</dbReference>
<dbReference type="GO" id="GO:0005875">
    <property type="term" value="C:microtubule associated complex"/>
    <property type="evidence" value="ECO:0007669"/>
    <property type="project" value="TreeGrafter"/>
</dbReference>
<feature type="compositionally biased region" description="Polar residues" evidence="6">
    <location>
        <begin position="1235"/>
        <end position="1245"/>
    </location>
</feature>
<dbReference type="InterPro" id="IPR033467">
    <property type="entry name" value="Tesmin/TSO1-like_CXC"/>
</dbReference>
<feature type="region of interest" description="Disordered" evidence="6">
    <location>
        <begin position="1005"/>
        <end position="1082"/>
    </location>
</feature>
<proteinExistence type="inferred from homology"/>
<dbReference type="GO" id="GO:0005524">
    <property type="term" value="F:ATP binding"/>
    <property type="evidence" value="ECO:0007669"/>
    <property type="project" value="UniProtKB-UniRule"/>
</dbReference>
<keyword evidence="2 4" id="KW-0067">ATP-binding</keyword>
<feature type="compositionally biased region" description="Polar residues" evidence="6">
    <location>
        <begin position="1198"/>
        <end position="1209"/>
    </location>
</feature>
<reference evidence="8 9" key="1">
    <citation type="submission" date="2022-03" db="EMBL/GenBank/DDBJ databases">
        <authorList>
            <person name="Nunn A."/>
            <person name="Chopra R."/>
            <person name="Nunn A."/>
            <person name="Contreras Garrido A."/>
        </authorList>
    </citation>
    <scope>NUCLEOTIDE SEQUENCE [LARGE SCALE GENOMIC DNA]</scope>
</reference>
<dbReference type="InterPro" id="IPR036961">
    <property type="entry name" value="Kinesin_motor_dom_sf"/>
</dbReference>
<keyword evidence="9" id="KW-1185">Reference proteome</keyword>
<feature type="binding site" evidence="4">
    <location>
        <begin position="83"/>
        <end position="90"/>
    </location>
    <ligand>
        <name>ATP</name>
        <dbReference type="ChEBI" id="CHEBI:30616"/>
    </ligand>
</feature>
<dbReference type="GO" id="GO:0007018">
    <property type="term" value="P:microtubule-based movement"/>
    <property type="evidence" value="ECO:0007669"/>
    <property type="project" value="InterPro"/>
</dbReference>
<feature type="coiled-coil region" evidence="5">
    <location>
        <begin position="575"/>
        <end position="716"/>
    </location>
</feature>
<evidence type="ECO:0000256" key="5">
    <source>
        <dbReference type="SAM" id="Coils"/>
    </source>
</evidence>
<dbReference type="FunFam" id="3.40.850.10:FF:000236">
    <property type="entry name" value="Kinesin-like protein"/>
    <property type="match status" value="1"/>
</dbReference>
<dbReference type="GO" id="GO:0003777">
    <property type="term" value="F:microtubule motor activity"/>
    <property type="evidence" value="ECO:0007669"/>
    <property type="project" value="InterPro"/>
</dbReference>
<sequence>MESTECVRVAVNIRPLITPELINGCTDCITVAEPQVHIGSHTFTYDYVFGNAGHPCSEIYDHCVAPLVDALFKGYNATVLAYGQTGSGKTYTMGTNYSGDGTNGGIIPRVMDDIFKRVETTKDSTELLIRVSFIEVRASIEIFIYLRSHLSISILMITSNMQIFKEEVLDLLDSALLKNDGGVQTKHIALSRVPIQIREATGGGITLAGVTEAEVKTKEEMCSYLARGSMSRATASTNMNSQSSRSHAIFTITLEQKRISSCPSTTTEDAGEDILCAKLHLVDLAGSERAKRTGADGMRFKEGVHINKGLLALGNVISALGDERKRKEGGHVPYRDSKLTRLLQDSLGGNSKTVMIACVSPADTNAEETLNTLKYANRARNIQNKAVINRDPGAVQMQRMRSQIEQLQTELLFYRGDSGAFDELQILKHKISLLEASNRELQNELQGRRVTCEQLSKRAYDAQVEKDKLLMTIESVRNGKSLDEIESCQNEDVGLITKYVSKIQELEGELLHIKSLKKPSNCQYSESIESDDDGPRSSNVLFPSSNESPECEDKATDVTDEIEFQEKELEHCSLQEKLDMELKELDKRLEEKEAEMKRYSSGGTSVLKQHYEKKVHELEQEKRALQREIEGLRQNLASIPSAPGDGAQKLKEEYLQKLNTLETQVSELKKKQDAQAQLLRQKQKSDDAARKLQDEIHRIKTQKVQLQQKIKQESEQFRAWKASREKEVMQLKKEGRRNEYEMHKLMALNQKQKLVLQRKTEEASQATKRLKELLETRKASSRETLSGAGVNGPGTQALMQAIEHEIEVTVRVHEVRSEYERQMEERARMAKEVARLREENELIKNAKISVHNDTMSPGARNSRIFALENMLATSSNTLVSMASQLSEAEERERVFGGRGRWNQVRTLGDAKSIMNYLFNLASTARCLARDKEADCREKDVVIRDLKEKIVKFSSFVRYLEIQKADLVHQVKAQASALEKWAAGESLNNEHGLKKQEARGSVIVLEDMDTSDSEESDHEREDPDLDDEWKPEQESERDSEQESVRKMSRKRNFKVGRRRSSVLPRRSFEENSEAPSDDAVKFTSSSDVCCSCSRSSSCKTMKCQCRASKGSCGPSCACSAVKCSNRNADGKQNNSTSEQEVFENSENSQDSDEKDKDQQRQFLASRGAMLLQNALADKPVEETNDNEGTRRKRKPLSDIGNTTGKSNVPKPSQRKKWKKPVLQIVVAPTPTPTPPASSQEEANSANLDLDAARKPENSDSGEANNIKLKLPRAMRSASSNGSNLLRERNADQSGGESVGSSGFVQSNSGRASGSRTSDEKENHTRRI</sequence>
<gene>
    <name evidence="8" type="ORF">TAV2_LOCUS7670</name>
</gene>
<evidence type="ECO:0000313" key="8">
    <source>
        <dbReference type="EMBL" id="CAH2044092.1"/>
    </source>
</evidence>